<dbReference type="InterPro" id="IPR025411">
    <property type="entry name" value="DUF4136"/>
</dbReference>
<protein>
    <submittedName>
        <fullName evidence="3">Putative lipoprotein</fullName>
    </submittedName>
</protein>
<evidence type="ECO:0000256" key="1">
    <source>
        <dbReference type="SAM" id="SignalP"/>
    </source>
</evidence>
<evidence type="ECO:0000313" key="4">
    <source>
        <dbReference type="Proteomes" id="UP000289775"/>
    </source>
</evidence>
<feature type="domain" description="DUF4136" evidence="2">
    <location>
        <begin position="37"/>
        <end position="194"/>
    </location>
</feature>
<name>A0A444W805_9FLAO</name>
<keyword evidence="4" id="KW-1185">Reference proteome</keyword>
<dbReference type="Proteomes" id="UP000289775">
    <property type="component" value="Unassembled WGS sequence"/>
</dbReference>
<reference evidence="3 4" key="1">
    <citation type="submission" date="2014-12" db="EMBL/GenBank/DDBJ databases">
        <title>Genome sequence of Flavobacterium beibuense RSKm HC5.</title>
        <authorList>
            <person name="Kim J.F."/>
            <person name="Song J.Y."/>
            <person name="Kwak M.-J."/>
            <person name="Lee S.-W."/>
        </authorList>
    </citation>
    <scope>NUCLEOTIDE SEQUENCE [LARGE SCALE GENOMIC DNA]</scope>
    <source>
        <strain evidence="3 4">RSKm HC5</strain>
    </source>
</reference>
<organism evidence="3 4">
    <name type="scientific">Flavobacterium beibuense</name>
    <dbReference type="NCBI Taxonomy" id="657326"/>
    <lineage>
        <taxon>Bacteria</taxon>
        <taxon>Pseudomonadati</taxon>
        <taxon>Bacteroidota</taxon>
        <taxon>Flavobacteriia</taxon>
        <taxon>Flavobacteriales</taxon>
        <taxon>Flavobacteriaceae</taxon>
        <taxon>Flavobacterium</taxon>
    </lineage>
</organism>
<dbReference type="Gene3D" id="3.30.160.670">
    <property type="match status" value="1"/>
</dbReference>
<evidence type="ECO:0000313" key="3">
    <source>
        <dbReference type="EMBL" id="RYJ42021.1"/>
    </source>
</evidence>
<comment type="caution">
    <text evidence="3">The sequence shown here is derived from an EMBL/GenBank/DDBJ whole genome shotgun (WGS) entry which is preliminary data.</text>
</comment>
<proteinExistence type="predicted"/>
<gene>
    <name evidence="3" type="ORF">NU09_2425</name>
</gene>
<keyword evidence="1" id="KW-0732">Signal</keyword>
<evidence type="ECO:0000259" key="2">
    <source>
        <dbReference type="Pfam" id="PF13590"/>
    </source>
</evidence>
<accession>A0A444W805</accession>
<dbReference type="Pfam" id="PF13590">
    <property type="entry name" value="DUF4136"/>
    <property type="match status" value="1"/>
</dbReference>
<dbReference type="EMBL" id="JUIW01000008">
    <property type="protein sequence ID" value="RYJ42021.1"/>
    <property type="molecule type" value="Genomic_DNA"/>
</dbReference>
<feature type="chain" id="PRO_5019444145" evidence="1">
    <location>
        <begin position="35"/>
        <end position="199"/>
    </location>
</feature>
<keyword evidence="3" id="KW-0449">Lipoprotein</keyword>
<sequence>MVYLLNELLTHWIMKTIKLLSLLFVLVLAGSCNAVRVAADYDDATDFTTYRTYAYFQPGIDKVDISDLDKKRILRALDEEFAAKGFTKSENPDVLVNFFTKARKEVNVNQFNGGWGYGWGWGGYYGWGYPGYWGGNYTSVSTSTEGTLYIDLVDGKSKELVWQGVGTGVLTLDRDKKEERIKEFVSNILAQFPPQKDKK</sequence>
<dbReference type="AlphaFoldDB" id="A0A444W805"/>
<feature type="signal peptide" evidence="1">
    <location>
        <begin position="1"/>
        <end position="34"/>
    </location>
</feature>